<evidence type="ECO:0000256" key="2">
    <source>
        <dbReference type="ARBA" id="ARBA00021549"/>
    </source>
</evidence>
<evidence type="ECO:0000256" key="8">
    <source>
        <dbReference type="ARBA" id="ARBA00023136"/>
    </source>
</evidence>
<dbReference type="EMBL" id="BAAAEU010000024">
    <property type="protein sequence ID" value="GAA0721227.1"/>
    <property type="molecule type" value="Genomic_DNA"/>
</dbReference>
<dbReference type="Gene3D" id="3.55.40.10">
    <property type="entry name" value="minor pseudopilin epsh domain"/>
    <property type="match status" value="1"/>
</dbReference>
<evidence type="ECO:0000256" key="3">
    <source>
        <dbReference type="ARBA" id="ARBA00022475"/>
    </source>
</evidence>
<evidence type="ECO:0000256" key="4">
    <source>
        <dbReference type="ARBA" id="ARBA00022481"/>
    </source>
</evidence>
<evidence type="ECO:0000256" key="7">
    <source>
        <dbReference type="ARBA" id="ARBA00022989"/>
    </source>
</evidence>
<organism evidence="12 13">
    <name type="scientific">Dokdonella soli</name>
    <dbReference type="NCBI Taxonomy" id="529810"/>
    <lineage>
        <taxon>Bacteria</taxon>
        <taxon>Pseudomonadati</taxon>
        <taxon>Pseudomonadota</taxon>
        <taxon>Gammaproteobacteria</taxon>
        <taxon>Lysobacterales</taxon>
        <taxon>Rhodanobacteraceae</taxon>
        <taxon>Dokdonella</taxon>
    </lineage>
</organism>
<dbReference type="NCBIfam" id="TIGR02532">
    <property type="entry name" value="IV_pilin_GFxxxE"/>
    <property type="match status" value="1"/>
</dbReference>
<comment type="caution">
    <text evidence="12">The sequence shown here is derived from an EMBL/GenBank/DDBJ whole genome shotgun (WGS) entry which is preliminary data.</text>
</comment>
<evidence type="ECO:0000256" key="5">
    <source>
        <dbReference type="ARBA" id="ARBA00022519"/>
    </source>
</evidence>
<name>A0ABN1ITV1_9GAMM</name>
<dbReference type="RefSeq" id="WP_343792819.1">
    <property type="nucleotide sequence ID" value="NZ_BAAAEU010000024.1"/>
</dbReference>
<comment type="subcellular location">
    <subcellularLocation>
        <location evidence="1">Cell inner membrane</location>
        <topology evidence="1">Single-pass membrane protein</topology>
    </subcellularLocation>
</comment>
<evidence type="ECO:0000259" key="11">
    <source>
        <dbReference type="Pfam" id="PF12019"/>
    </source>
</evidence>
<evidence type="ECO:0000256" key="6">
    <source>
        <dbReference type="ARBA" id="ARBA00022692"/>
    </source>
</evidence>
<protein>
    <recommendedName>
        <fullName evidence="2">Type II secretion system protein H</fullName>
    </recommendedName>
    <alternativeName>
        <fullName evidence="10">General secretion pathway protein H</fullName>
    </alternativeName>
</protein>
<evidence type="ECO:0000256" key="10">
    <source>
        <dbReference type="ARBA" id="ARBA00030775"/>
    </source>
</evidence>
<feature type="domain" description="General secretion pathway GspH" evidence="11">
    <location>
        <begin position="49"/>
        <end position="165"/>
    </location>
</feature>
<dbReference type="Proteomes" id="UP001501523">
    <property type="component" value="Unassembled WGS sequence"/>
</dbReference>
<keyword evidence="3" id="KW-1003">Cell membrane</keyword>
<keyword evidence="8" id="KW-0472">Membrane</keyword>
<accession>A0ABN1ITV1</accession>
<sequence length="185" mass="19512">MRKNVARTRGFTLIELLMGIAILAVLLAIAAPAYGKLIGRTRGQTARSALDTALNQARLLAVDRGVHVVVCPSEDGEQCSRTTQWQHGWLVFTDLDHDGARSADEPIISVMQAQPPGVAILSTTGRLRVDYQPDGTVSGTNLTLTLCDRAAGAAAATSLVINRAGRIRRATAKPDAAAACLRTAG</sequence>
<dbReference type="Pfam" id="PF07963">
    <property type="entry name" value="N_methyl"/>
    <property type="match status" value="1"/>
</dbReference>
<evidence type="ECO:0000313" key="12">
    <source>
        <dbReference type="EMBL" id="GAA0721227.1"/>
    </source>
</evidence>
<dbReference type="SUPFAM" id="SSF54523">
    <property type="entry name" value="Pili subunits"/>
    <property type="match status" value="1"/>
</dbReference>
<dbReference type="InterPro" id="IPR022346">
    <property type="entry name" value="T2SS_GspH"/>
</dbReference>
<evidence type="ECO:0000313" key="13">
    <source>
        <dbReference type="Proteomes" id="UP001501523"/>
    </source>
</evidence>
<keyword evidence="6" id="KW-0812">Transmembrane</keyword>
<evidence type="ECO:0000256" key="1">
    <source>
        <dbReference type="ARBA" id="ARBA00004377"/>
    </source>
</evidence>
<keyword evidence="4" id="KW-0488">Methylation</keyword>
<keyword evidence="5" id="KW-0997">Cell inner membrane</keyword>
<reference evidence="12 13" key="1">
    <citation type="journal article" date="2019" name="Int. J. Syst. Evol. Microbiol.">
        <title>The Global Catalogue of Microorganisms (GCM) 10K type strain sequencing project: providing services to taxonomists for standard genome sequencing and annotation.</title>
        <authorList>
            <consortium name="The Broad Institute Genomics Platform"/>
            <consortium name="The Broad Institute Genome Sequencing Center for Infectious Disease"/>
            <person name="Wu L."/>
            <person name="Ma J."/>
        </authorList>
    </citation>
    <scope>NUCLEOTIDE SEQUENCE [LARGE SCALE GENOMIC DNA]</scope>
    <source>
        <strain evidence="12 13">JCM 15421</strain>
    </source>
</reference>
<proteinExistence type="inferred from homology"/>
<comment type="similarity">
    <text evidence="9">Belongs to the GSP H family.</text>
</comment>
<dbReference type="Pfam" id="PF12019">
    <property type="entry name" value="GspH"/>
    <property type="match status" value="1"/>
</dbReference>
<dbReference type="PROSITE" id="PS00409">
    <property type="entry name" value="PROKAR_NTER_METHYL"/>
    <property type="match status" value="1"/>
</dbReference>
<keyword evidence="13" id="KW-1185">Reference proteome</keyword>
<dbReference type="InterPro" id="IPR012902">
    <property type="entry name" value="N_methyl_site"/>
</dbReference>
<evidence type="ECO:0000256" key="9">
    <source>
        <dbReference type="ARBA" id="ARBA00025772"/>
    </source>
</evidence>
<dbReference type="InterPro" id="IPR045584">
    <property type="entry name" value="Pilin-like"/>
</dbReference>
<keyword evidence="7" id="KW-1133">Transmembrane helix</keyword>
<gene>
    <name evidence="12" type="ORF">GCM10009105_31350</name>
</gene>